<keyword evidence="3" id="KW-1185">Reference proteome</keyword>
<dbReference type="AlphaFoldDB" id="A0A2T3AWC5"/>
<dbReference type="Proteomes" id="UP000241818">
    <property type="component" value="Unassembled WGS sequence"/>
</dbReference>
<dbReference type="RefSeq" id="XP_024718921.1">
    <property type="nucleotide sequence ID" value="XM_024867645.1"/>
</dbReference>
<protein>
    <submittedName>
        <fullName evidence="2">Uncharacterized protein</fullName>
    </submittedName>
</protein>
<dbReference type="InParanoid" id="A0A2T3AWC5"/>
<proteinExistence type="predicted"/>
<feature type="region of interest" description="Disordered" evidence="1">
    <location>
        <begin position="111"/>
        <end position="196"/>
    </location>
</feature>
<gene>
    <name evidence="2" type="ORF">M430DRAFT_43755</name>
</gene>
<name>A0A2T3AWC5_AMORE</name>
<dbReference type="GeneID" id="36575726"/>
<evidence type="ECO:0000313" key="2">
    <source>
        <dbReference type="EMBL" id="PSS12930.1"/>
    </source>
</evidence>
<organism evidence="2 3">
    <name type="scientific">Amorphotheca resinae ATCC 22711</name>
    <dbReference type="NCBI Taxonomy" id="857342"/>
    <lineage>
        <taxon>Eukaryota</taxon>
        <taxon>Fungi</taxon>
        <taxon>Dikarya</taxon>
        <taxon>Ascomycota</taxon>
        <taxon>Pezizomycotina</taxon>
        <taxon>Leotiomycetes</taxon>
        <taxon>Helotiales</taxon>
        <taxon>Amorphothecaceae</taxon>
        <taxon>Amorphotheca</taxon>
    </lineage>
</organism>
<reference evidence="2 3" key="1">
    <citation type="journal article" date="2018" name="New Phytol.">
        <title>Comparative genomics and transcriptomics depict ericoid mycorrhizal fungi as versatile saprotrophs and plant mutualists.</title>
        <authorList>
            <person name="Martino E."/>
            <person name="Morin E."/>
            <person name="Grelet G.A."/>
            <person name="Kuo A."/>
            <person name="Kohler A."/>
            <person name="Daghino S."/>
            <person name="Barry K.W."/>
            <person name="Cichocki N."/>
            <person name="Clum A."/>
            <person name="Dockter R.B."/>
            <person name="Hainaut M."/>
            <person name="Kuo R.C."/>
            <person name="LaButti K."/>
            <person name="Lindahl B.D."/>
            <person name="Lindquist E.A."/>
            <person name="Lipzen A."/>
            <person name="Khouja H.R."/>
            <person name="Magnuson J."/>
            <person name="Murat C."/>
            <person name="Ohm R.A."/>
            <person name="Singer S.W."/>
            <person name="Spatafora J.W."/>
            <person name="Wang M."/>
            <person name="Veneault-Fourrey C."/>
            <person name="Henrissat B."/>
            <person name="Grigoriev I.V."/>
            <person name="Martin F.M."/>
            <person name="Perotto S."/>
        </authorList>
    </citation>
    <scope>NUCLEOTIDE SEQUENCE [LARGE SCALE GENOMIC DNA]</scope>
    <source>
        <strain evidence="2 3">ATCC 22711</strain>
    </source>
</reference>
<accession>A0A2T3AWC5</accession>
<evidence type="ECO:0000313" key="3">
    <source>
        <dbReference type="Proteomes" id="UP000241818"/>
    </source>
</evidence>
<sequence>MSPNLFLCLKSVGDWIPEKPFDERYEFHYQSEPVPGIYLILPTTRYLIAVKPQGANDGGCLFKNRIGLTEPERRIYKPQNSMERSPIDYTWSVDEGESCWVTAATCTTGTIRSTSAASPSSPAITDGSNSSNSSGASSRRTVKFVVPAPRQESNPYRAAPRPVLKSPLSQLISADDLPSPPPPREPLAQPKGWLFPKRRQEKTNKIRLRDIDFIGYRPVSYPLEVEYSFIFQRWMFTTELSRRTHIFDTCASDDCMDAVVGRCNSGVLKKEFTCLDDGHSWILTGDVIRKGRKPSKGAPKVKRRPHIDRDTNPLYCLNGAAKMRRQTEEETIASRKNLWEEEGKILRWAGKDDDYLTIRLYFPRMQLGKLWS</sequence>
<feature type="compositionally biased region" description="Low complexity" evidence="1">
    <location>
        <begin position="111"/>
        <end position="138"/>
    </location>
</feature>
<evidence type="ECO:0000256" key="1">
    <source>
        <dbReference type="SAM" id="MobiDB-lite"/>
    </source>
</evidence>
<dbReference type="EMBL" id="KZ679014">
    <property type="protein sequence ID" value="PSS12930.1"/>
    <property type="molecule type" value="Genomic_DNA"/>
</dbReference>